<comment type="caution">
    <text evidence="1">The sequence shown here is derived from an EMBL/GenBank/DDBJ whole genome shotgun (WGS) entry which is preliminary data.</text>
</comment>
<dbReference type="AlphaFoldDB" id="A0A0W8EZM5"/>
<name>A0A0W8EZM5_9ZZZZ</name>
<gene>
    <name evidence="1" type="ORF">ASZ90_016287</name>
</gene>
<evidence type="ECO:0000313" key="1">
    <source>
        <dbReference type="EMBL" id="KUG14076.1"/>
    </source>
</evidence>
<accession>A0A0W8EZM5</accession>
<dbReference type="PROSITE" id="PS51257">
    <property type="entry name" value="PROKAR_LIPOPROTEIN"/>
    <property type="match status" value="1"/>
</dbReference>
<reference evidence="1" key="1">
    <citation type="journal article" date="2015" name="Proc. Natl. Acad. Sci. U.S.A.">
        <title>Networks of energetic and metabolic interactions define dynamics in microbial communities.</title>
        <authorList>
            <person name="Embree M."/>
            <person name="Liu J.K."/>
            <person name="Al-Bassam M.M."/>
            <person name="Zengler K."/>
        </authorList>
    </citation>
    <scope>NUCLEOTIDE SEQUENCE</scope>
</reference>
<organism evidence="1">
    <name type="scientific">hydrocarbon metagenome</name>
    <dbReference type="NCBI Taxonomy" id="938273"/>
    <lineage>
        <taxon>unclassified sequences</taxon>
        <taxon>metagenomes</taxon>
        <taxon>ecological metagenomes</taxon>
    </lineage>
</organism>
<proteinExistence type="predicted"/>
<protein>
    <recommendedName>
        <fullName evidence="2">Lipocalin-like domain-containing protein</fullName>
    </recommendedName>
</protein>
<dbReference type="EMBL" id="LNQE01001705">
    <property type="protein sequence ID" value="KUG14076.1"/>
    <property type="molecule type" value="Genomic_DNA"/>
</dbReference>
<sequence>MKWIQGTILLLLAALLCGCTGVPPQDQPATNGIPDLTGRWSGTMIGFEQGTGYTDYSGAMMFIDVTEQQGRIFSGTFSYGSPWENDPPQEFAGVIDRNGRTLTVVEQDGGYSSGMIVSENEIELVYAESGGNFSIAIDTLRRS</sequence>
<evidence type="ECO:0008006" key="2">
    <source>
        <dbReference type="Google" id="ProtNLM"/>
    </source>
</evidence>